<feature type="chain" id="PRO_5015633324" description="Mid2 domain-containing protein" evidence="7">
    <location>
        <begin position="24"/>
        <end position="406"/>
    </location>
</feature>
<comment type="subcellular location">
    <subcellularLocation>
        <location evidence="1">Membrane</location>
        <topology evidence="1">Single-pass membrane protein</topology>
    </subcellularLocation>
</comment>
<evidence type="ECO:0000256" key="5">
    <source>
        <dbReference type="SAM" id="MobiDB-lite"/>
    </source>
</evidence>
<feature type="signal peptide" evidence="7">
    <location>
        <begin position="1"/>
        <end position="23"/>
    </location>
</feature>
<feature type="region of interest" description="Disordered" evidence="5">
    <location>
        <begin position="224"/>
        <end position="243"/>
    </location>
</feature>
<proteinExistence type="predicted"/>
<keyword evidence="7" id="KW-0732">Signal</keyword>
<dbReference type="PANTHER" id="PTHR15549">
    <property type="entry name" value="PAIRED IMMUNOGLOBULIN-LIKE TYPE 2 RECEPTOR"/>
    <property type="match status" value="1"/>
</dbReference>
<feature type="compositionally biased region" description="Low complexity" evidence="5">
    <location>
        <begin position="147"/>
        <end position="181"/>
    </location>
</feature>
<organism evidence="8 9">
    <name type="scientific">Tolypocladium paradoxum</name>
    <dbReference type="NCBI Taxonomy" id="94208"/>
    <lineage>
        <taxon>Eukaryota</taxon>
        <taxon>Fungi</taxon>
        <taxon>Dikarya</taxon>
        <taxon>Ascomycota</taxon>
        <taxon>Pezizomycotina</taxon>
        <taxon>Sordariomycetes</taxon>
        <taxon>Hypocreomycetidae</taxon>
        <taxon>Hypocreales</taxon>
        <taxon>Ophiocordycipitaceae</taxon>
        <taxon>Tolypocladium</taxon>
    </lineage>
</organism>
<dbReference type="CDD" id="cd12087">
    <property type="entry name" value="TM_EGFR-like"/>
    <property type="match status" value="1"/>
</dbReference>
<feature type="transmembrane region" description="Helical" evidence="6">
    <location>
        <begin position="192"/>
        <end position="214"/>
    </location>
</feature>
<reference evidence="8 9" key="1">
    <citation type="submission" date="2018-01" db="EMBL/GenBank/DDBJ databases">
        <title>Harnessing the power of phylogenomics to disentangle the directionality and signatures of interkingdom host jumping in the parasitic fungal genus Tolypocladium.</title>
        <authorList>
            <person name="Quandt C.A."/>
            <person name="Patterson W."/>
            <person name="Spatafora J.W."/>
        </authorList>
    </citation>
    <scope>NUCLEOTIDE SEQUENCE [LARGE SCALE GENOMIC DNA]</scope>
    <source>
        <strain evidence="8 9">NRBC 100945</strain>
    </source>
</reference>
<feature type="compositionally biased region" description="Pro residues" evidence="5">
    <location>
        <begin position="272"/>
        <end position="284"/>
    </location>
</feature>
<feature type="region of interest" description="Disordered" evidence="5">
    <location>
        <begin position="253"/>
        <end position="324"/>
    </location>
</feature>
<dbReference type="STRING" id="94208.A0A2S4L159"/>
<evidence type="ECO:0000256" key="6">
    <source>
        <dbReference type="SAM" id="Phobius"/>
    </source>
</evidence>
<feature type="region of interest" description="Disordered" evidence="5">
    <location>
        <begin position="135"/>
        <end position="188"/>
    </location>
</feature>
<accession>A0A2S4L159</accession>
<dbReference type="PANTHER" id="PTHR15549:SF26">
    <property type="entry name" value="AXIAL BUDDING PATTERN PROTEIN 2-RELATED"/>
    <property type="match status" value="1"/>
</dbReference>
<evidence type="ECO:0000256" key="7">
    <source>
        <dbReference type="SAM" id="SignalP"/>
    </source>
</evidence>
<feature type="region of interest" description="Disordered" evidence="5">
    <location>
        <begin position="337"/>
        <end position="374"/>
    </location>
</feature>
<name>A0A2S4L159_9HYPO</name>
<keyword evidence="4 6" id="KW-0472">Membrane</keyword>
<dbReference type="GO" id="GO:0016020">
    <property type="term" value="C:membrane"/>
    <property type="evidence" value="ECO:0007669"/>
    <property type="project" value="UniProtKB-SubCell"/>
</dbReference>
<keyword evidence="3 6" id="KW-1133">Transmembrane helix</keyword>
<gene>
    <name evidence="8" type="ORF">TPAR_03646</name>
</gene>
<keyword evidence="9" id="KW-1185">Reference proteome</keyword>
<dbReference type="EMBL" id="PKSG01000355">
    <property type="protein sequence ID" value="POR36173.1"/>
    <property type="molecule type" value="Genomic_DNA"/>
</dbReference>
<evidence type="ECO:0000256" key="2">
    <source>
        <dbReference type="ARBA" id="ARBA00022692"/>
    </source>
</evidence>
<dbReference type="AlphaFoldDB" id="A0A2S4L159"/>
<evidence type="ECO:0000256" key="4">
    <source>
        <dbReference type="ARBA" id="ARBA00023136"/>
    </source>
</evidence>
<evidence type="ECO:0000256" key="1">
    <source>
        <dbReference type="ARBA" id="ARBA00004167"/>
    </source>
</evidence>
<feature type="compositionally biased region" description="Polar residues" evidence="5">
    <location>
        <begin position="348"/>
        <end position="360"/>
    </location>
</feature>
<evidence type="ECO:0008006" key="10">
    <source>
        <dbReference type="Google" id="ProtNLM"/>
    </source>
</evidence>
<dbReference type="GO" id="GO:0071944">
    <property type="term" value="C:cell periphery"/>
    <property type="evidence" value="ECO:0007669"/>
    <property type="project" value="UniProtKB-ARBA"/>
</dbReference>
<evidence type="ECO:0000313" key="8">
    <source>
        <dbReference type="EMBL" id="POR36173.1"/>
    </source>
</evidence>
<evidence type="ECO:0000313" key="9">
    <source>
        <dbReference type="Proteomes" id="UP000237481"/>
    </source>
</evidence>
<evidence type="ECO:0000256" key="3">
    <source>
        <dbReference type="ARBA" id="ARBA00022989"/>
    </source>
</evidence>
<dbReference type="OrthoDB" id="5338512at2759"/>
<keyword evidence="2 6" id="KW-0812">Transmembrane</keyword>
<sequence length="406" mass="42874">MTRLPVPLRLLLLTAGAASTASATPASILFARAGTCAANGLQACSKDLLDQFCCPQGSSCIPLAGATTVLCCPNDRTCSKIQPITCNVREQDPAKNPKAPIKTTVFDVALQKCGDEFCCPFGYSCSDGGKECTMNPDQSKAPKDEQPSSSPKTTTAGPTATSTRIESATSAASTTPAQEESGSGSGPEKTSIIGGAVGGCLVLLVIVAIVILCIRRRRRAVTLEKSSYARSNTSGSGPYGNVISAPVLHPGSYRSDFLRGSPPARRSFDPDPQSPPPNPQPTNRPPRISIPNPFDSPNPSGYSPPASRASITSHDERTARTGHVVGARLAPIRAMKASEIRHSRRPSRQNVQRQPSSESINVFADPSTVHDNRDNRTTTLSDMMEQAGLGDVHRGRPYVPGTTPRI</sequence>
<dbReference type="Proteomes" id="UP000237481">
    <property type="component" value="Unassembled WGS sequence"/>
</dbReference>
<dbReference type="InterPro" id="IPR051694">
    <property type="entry name" value="Immunoregulatory_rcpt-like"/>
</dbReference>
<feature type="compositionally biased region" description="Polar residues" evidence="5">
    <location>
        <begin position="224"/>
        <end position="236"/>
    </location>
</feature>
<protein>
    <recommendedName>
        <fullName evidence="10">Mid2 domain-containing protein</fullName>
    </recommendedName>
</protein>
<comment type="caution">
    <text evidence="8">The sequence shown here is derived from an EMBL/GenBank/DDBJ whole genome shotgun (WGS) entry which is preliminary data.</text>
</comment>